<proteinExistence type="predicted"/>
<dbReference type="Gene3D" id="3.40.50.10320">
    <property type="entry name" value="LmbE-like"/>
    <property type="match status" value="1"/>
</dbReference>
<name>A0A366MUA2_9BACT</name>
<comment type="caution">
    <text evidence="1">The sequence shown here is derived from an EMBL/GenBank/DDBJ whole genome shotgun (WGS) entry which is preliminary data.</text>
</comment>
<evidence type="ECO:0000313" key="1">
    <source>
        <dbReference type="EMBL" id="RBQ29848.1"/>
    </source>
</evidence>
<dbReference type="AlphaFoldDB" id="A0A366MUA2"/>
<dbReference type="SUPFAM" id="SSF102588">
    <property type="entry name" value="LmbE-like"/>
    <property type="match status" value="1"/>
</dbReference>
<dbReference type="EMBL" id="PDKB01000003">
    <property type="protein sequence ID" value="RBQ29848.1"/>
    <property type="molecule type" value="Genomic_DNA"/>
</dbReference>
<sequence length="440" mass="51174">MLILYILLIIMFLIAFMLIKTRDKIYGYNQKKDYCYDFKNPKYFDLSSPIDLKEYTNNQTLILKLEIKSTFFSKLFAPYVNIYSQEKTEKTFFEHSAKGVRYIDISSFVGGYKIILSSKNCKIVSNKVEIFDFENLDIKNKKVLIISPHADDAEIASFGLYSDAKESLIVTVTAGETVSNDYVLADNNRDKSRLKGKLRVHDALTIGMLGNVSYENSIALGYFNETIKNMYKNQDNIISSKTSEISDINYFRMVNHSKIQTNPLASSKWDSLVSDFVHIINSTKIDFIVTLHPQIDSNTDHQYITLALLEAMEELACKDIKLLTSTNHLTQNEIYPYGDIFSTQALVPRFDTTFIFKDIYSHQLSKKKQIYKFYALESMHDLREPLIHIGFIRVFRAALKSLRRFINGKEKSYYRRSVRTNEIFYVTDYKELKKAYKDIK</sequence>
<reference evidence="1 2" key="1">
    <citation type="submission" date="2017-10" db="EMBL/GenBank/DDBJ databases">
        <title>Genomics of the genus Arcobacter.</title>
        <authorList>
            <person name="Perez-Cataluna A."/>
            <person name="Figueras M.J."/>
        </authorList>
    </citation>
    <scope>NUCLEOTIDE SEQUENCE [LARGE SCALE GENOMIC DNA]</scope>
    <source>
        <strain evidence="1 2">CECT 9230</strain>
    </source>
</reference>
<protein>
    <submittedName>
        <fullName evidence="1">Uncharacterized protein</fullName>
    </submittedName>
</protein>
<dbReference type="InterPro" id="IPR024078">
    <property type="entry name" value="LmbE-like_dom_sf"/>
</dbReference>
<organism evidence="1 2">
    <name type="scientific">Aliarcobacter vitoriensis</name>
    <dbReference type="NCBI Taxonomy" id="2011099"/>
    <lineage>
        <taxon>Bacteria</taxon>
        <taxon>Pseudomonadati</taxon>
        <taxon>Campylobacterota</taxon>
        <taxon>Epsilonproteobacteria</taxon>
        <taxon>Campylobacterales</taxon>
        <taxon>Arcobacteraceae</taxon>
        <taxon>Aliarcobacter</taxon>
    </lineage>
</organism>
<dbReference type="Proteomes" id="UP000252669">
    <property type="component" value="Unassembled WGS sequence"/>
</dbReference>
<dbReference type="RefSeq" id="WP_113893137.1">
    <property type="nucleotide sequence ID" value="NZ_JANJGA010000004.1"/>
</dbReference>
<gene>
    <name evidence="1" type="ORF">CRU91_02680</name>
</gene>
<keyword evidence="2" id="KW-1185">Reference proteome</keyword>
<evidence type="ECO:0000313" key="2">
    <source>
        <dbReference type="Proteomes" id="UP000252669"/>
    </source>
</evidence>
<accession>A0A366MUA2</accession>
<dbReference type="OrthoDB" id="7007936at2"/>